<evidence type="ECO:0000256" key="2">
    <source>
        <dbReference type="SAM" id="MobiDB-lite"/>
    </source>
</evidence>
<dbReference type="OrthoDB" id="312072at2759"/>
<organism evidence="5 6">
    <name type="scientific">Pseudocohnilembus persalinus</name>
    <name type="common">Ciliate</name>
    <dbReference type="NCBI Taxonomy" id="266149"/>
    <lineage>
        <taxon>Eukaryota</taxon>
        <taxon>Sar</taxon>
        <taxon>Alveolata</taxon>
        <taxon>Ciliophora</taxon>
        <taxon>Intramacronucleata</taxon>
        <taxon>Oligohymenophorea</taxon>
        <taxon>Scuticociliatia</taxon>
        <taxon>Philasterida</taxon>
        <taxon>Pseudocohnilembidae</taxon>
        <taxon>Pseudocohnilembus</taxon>
    </lineage>
</organism>
<evidence type="ECO:0000256" key="1">
    <source>
        <dbReference type="SAM" id="Coils"/>
    </source>
</evidence>
<feature type="transmembrane region" description="Helical" evidence="3">
    <location>
        <begin position="47"/>
        <end position="67"/>
    </location>
</feature>
<feature type="region of interest" description="Disordered" evidence="2">
    <location>
        <begin position="682"/>
        <end position="703"/>
    </location>
</feature>
<protein>
    <recommendedName>
        <fullName evidence="4">TmcB/TmcC TPR repeats domain-containing protein</fullName>
    </recommendedName>
</protein>
<gene>
    <name evidence="5" type="ORF">PPERSA_10625</name>
</gene>
<proteinExistence type="predicted"/>
<feature type="transmembrane region" description="Helical" evidence="3">
    <location>
        <begin position="74"/>
        <end position="92"/>
    </location>
</feature>
<feature type="transmembrane region" description="Helical" evidence="3">
    <location>
        <begin position="986"/>
        <end position="1009"/>
    </location>
</feature>
<dbReference type="OMA" id="FYVMTNG"/>
<dbReference type="PANTHER" id="PTHR31600:SF2">
    <property type="entry name" value="GAMETE ENRICHED GENE 10 PROTEIN-RELATED"/>
    <property type="match status" value="1"/>
</dbReference>
<evidence type="ECO:0000256" key="3">
    <source>
        <dbReference type="SAM" id="Phobius"/>
    </source>
</evidence>
<feature type="transmembrane region" description="Helical" evidence="3">
    <location>
        <begin position="765"/>
        <end position="784"/>
    </location>
</feature>
<feature type="domain" description="TmcB/TmcC TPR repeats" evidence="4">
    <location>
        <begin position="246"/>
        <end position="349"/>
    </location>
</feature>
<name>A0A0V0QD31_PSEPJ</name>
<keyword evidence="1" id="KW-0175">Coiled coil</keyword>
<feature type="coiled-coil region" evidence="1">
    <location>
        <begin position="621"/>
        <end position="651"/>
    </location>
</feature>
<accession>A0A0V0QD31</accession>
<evidence type="ECO:0000313" key="5">
    <source>
        <dbReference type="EMBL" id="KRX00126.1"/>
    </source>
</evidence>
<keyword evidence="3" id="KW-1133">Transmembrane helix</keyword>
<reference evidence="5 6" key="1">
    <citation type="journal article" date="2015" name="Sci. Rep.">
        <title>Genome of the facultative scuticociliatosis pathogen Pseudocohnilembus persalinus provides insight into its virulence through horizontal gene transfer.</title>
        <authorList>
            <person name="Xiong J."/>
            <person name="Wang G."/>
            <person name="Cheng J."/>
            <person name="Tian M."/>
            <person name="Pan X."/>
            <person name="Warren A."/>
            <person name="Jiang C."/>
            <person name="Yuan D."/>
            <person name="Miao W."/>
        </authorList>
    </citation>
    <scope>NUCLEOTIDE SEQUENCE [LARGE SCALE GENOMIC DNA]</scope>
    <source>
        <strain evidence="5">36N120E</strain>
    </source>
</reference>
<keyword evidence="3" id="KW-0472">Membrane</keyword>
<evidence type="ECO:0000259" key="4">
    <source>
        <dbReference type="Pfam" id="PF25474"/>
    </source>
</evidence>
<dbReference type="Pfam" id="PF25474">
    <property type="entry name" value="TPR_TmcB"/>
    <property type="match status" value="1"/>
</dbReference>
<dbReference type="EMBL" id="LDAU01000194">
    <property type="protein sequence ID" value="KRX00126.1"/>
    <property type="molecule type" value="Genomic_DNA"/>
</dbReference>
<feature type="transmembrane region" description="Helical" evidence="3">
    <location>
        <begin position="17"/>
        <end position="35"/>
    </location>
</feature>
<keyword evidence="6" id="KW-1185">Reference proteome</keyword>
<dbReference type="InterPro" id="IPR057352">
    <property type="entry name" value="TPR_TmcB/C"/>
</dbReference>
<dbReference type="Gene3D" id="3.30.450.20">
    <property type="entry name" value="PAS domain"/>
    <property type="match status" value="1"/>
</dbReference>
<dbReference type="Proteomes" id="UP000054937">
    <property type="component" value="Unassembled WGS sequence"/>
</dbReference>
<sequence length="1293" mass="151769">MPVYLSIDSISQFTKEFIVVITLAYLLLIILRYFSAPYYHRNIYNLVIMYEIFCFWISLSVLLHCFLDNGPIDNMGFVFFVVGTPIILKMGVEVFKNKDFSLLNKTYKDIKKDSEFMNYFIVLFDYIEKIEQNYYRIILEGVLRYHNKNCKRTDKCQCQSLLNEKENPNNIQFKWFKFLQQLTEESIEKCPKSNKLLLFHSFLQHDNLENKYKSLYELEKIKDPSLQEQFCIFRYTIIIEEQIIDQDQKSTENQGVDINAIIIFQNEYVKFQDLIESSIVIYLDFWKELIEDNPDIQKLQQLGTEINTKNEQIYNDFLDLSDRNPNHLGALKLYGFYLKSVQNEDKEALLIIEKMFYVMKSVQMNKQFIDNEKVRYDDTSNTTIITISGNKDEMALVKNCNKELEKVLGFHKSYIMDQNISKLMPKIFGEIHNNFVSQFIQSSKEKVIGKSRSVFAEESHGYLVPCKLMIKVFPSLQEGVQIVGFLTKKVFKQIEKQGAAGSNNQHYLIYNVKTFTVAGITKNCYDNYGIPAGLMYGNGANQNEITIDQIFRDLEKQENQDSLMSPQGLITTLDTTEIPRNFLLEDDIDKFASSSNQSQSYPEENQQLINQDGDSIDQQQMNQINEYHQQQENMMNEQNKKQQKYKKVQARVFLESEDTYDNDHIIRVIRFYEVDDQGTNIHENKIKQNSQNKKKTEQKLDHKKQNNTIIEEVEENYQNEMTENQNESIAQSVQQDADQIHDDARNLKEFKQLISEKNVPRQITVLKYLMFFLFIIIISLGVIFQQYTRYQNSDLKKGVLSVYSSYQRLYQISEVNFLSRQMSMIANEYITVSDIEKAFKNEQPNLSDAVDNLQSTNFDVTQYDQDVERSSKNKEYTVYNQLQNGNIKNYEYTFSEAIVSLITSAGTLTNTSYTNFQYEAEIVDGTVIDYDQLRDDGNTVFIDNIQRYYYMVMKNGLFKLRSGARIAADEFYDYYYDRLSTYNTSILIIIIVACVITLGSQIIILPIIFKIYQTNNQVVSLFGNIPIHEIQYLIFKCEFYTDIFFKDQVTDEDDQDGVQKIEWNNEQQNQNNDQQLDNNKTPQGINMINNSFQQNQHENSHSQMINNQNNITTFNTFFNIQEQIKQFLQDKDQEVNFNIIKQNDAICRHKLKELKQIKEEQEKDQEVIYIYDVFIQYNIIFSIEEIILGKVQSDDISDDLQDYYLDQVYDNEGDLLEAYSQYPNDYDSFITQFKSFSQSSLCKVSTYGNENQSDCEDISLGILKSGLRTANIALIENNRNLISNFSVLQLLIQ</sequence>
<dbReference type="InParanoid" id="A0A0V0QD31"/>
<feature type="compositionally biased region" description="Basic and acidic residues" evidence="2">
    <location>
        <begin position="694"/>
        <end position="703"/>
    </location>
</feature>
<comment type="caution">
    <text evidence="5">The sequence shown here is derived from an EMBL/GenBank/DDBJ whole genome shotgun (WGS) entry which is preliminary data.</text>
</comment>
<keyword evidence="3" id="KW-0812">Transmembrane</keyword>
<dbReference type="PANTHER" id="PTHR31600">
    <property type="entry name" value="TINY MACROCYSTS PROTEIN B-RELATED"/>
    <property type="match status" value="1"/>
</dbReference>
<dbReference type="InterPro" id="IPR052994">
    <property type="entry name" value="Tiny_macrocysts_regulators"/>
</dbReference>
<evidence type="ECO:0000313" key="6">
    <source>
        <dbReference type="Proteomes" id="UP000054937"/>
    </source>
</evidence>